<dbReference type="SUPFAM" id="SSF51445">
    <property type="entry name" value="(Trans)glycosidases"/>
    <property type="match status" value="1"/>
</dbReference>
<dbReference type="PANTHER" id="PTHR10357:SF210">
    <property type="entry name" value="MALTODEXTRIN GLUCOSIDASE"/>
    <property type="match status" value="1"/>
</dbReference>
<dbReference type="InterPro" id="IPR006047">
    <property type="entry name" value="GH13_cat_dom"/>
</dbReference>
<dbReference type="CDD" id="cd11354">
    <property type="entry name" value="AmyAc_bac_CMD_like"/>
    <property type="match status" value="1"/>
</dbReference>
<name>H5UT24_9MICO</name>
<keyword evidence="1" id="KW-0378">Hydrolase</keyword>
<evidence type="ECO:0000256" key="1">
    <source>
        <dbReference type="ARBA" id="ARBA00022801"/>
    </source>
</evidence>
<dbReference type="InterPro" id="IPR017853">
    <property type="entry name" value="GH"/>
</dbReference>
<accession>H5UT24</accession>
<dbReference type="Gene3D" id="3.20.20.80">
    <property type="entry name" value="Glycosidases"/>
    <property type="match status" value="1"/>
</dbReference>
<evidence type="ECO:0000313" key="5">
    <source>
        <dbReference type="Proteomes" id="UP000004367"/>
    </source>
</evidence>
<sequence length="429" mass="48278">MEQAQRPGWTDHAIFWHVYPLGFTGAPIRDVPSREVTHRLPHLTSWLSYAVELGCSGLLLGPIFDASTHGYDTLDHFRLDPRLADDADLDAFLTAAQDAGLRVVLDGVFNHVGREHPAFRRVLEQGPSAPEADWFRLRWPGGPEAWTPGVEPEYDTFEGHGGLVALDHSSPAVEQLVVDVMLHWLRRGVAGWRLDAAYAVPPEFWARVLPRVRAEFGDAWFLGEVIHGDYADIVQRSTLDSLTQYELWKAIWSSLLDVNFHELAWSLTRHEEFTAVFVPQTFVGNHDTTRIATKVGDERLAVLAATILFTVAGVPSVYYGDEYAFAGEKTEGWSGDDQVRPVFPDTRDELELGGWMFALHQHLIGVRRRHPWLVDAVTETREVSNDRFVYASRARHGSPEDEIVVELGIEPPTAIVRGRDGEELFAYRG</sequence>
<evidence type="ECO:0000256" key="2">
    <source>
        <dbReference type="ARBA" id="ARBA00023295"/>
    </source>
</evidence>
<evidence type="ECO:0000259" key="3">
    <source>
        <dbReference type="SMART" id="SM00642"/>
    </source>
</evidence>
<feature type="domain" description="Glycosyl hydrolase family 13 catalytic" evidence="3">
    <location>
        <begin position="17"/>
        <end position="367"/>
    </location>
</feature>
<gene>
    <name evidence="4" type="ORF">MOPEL_084_00170</name>
</gene>
<dbReference type="GO" id="GO:0016798">
    <property type="term" value="F:hydrolase activity, acting on glycosyl bonds"/>
    <property type="evidence" value="ECO:0007669"/>
    <property type="project" value="UniProtKB-KW"/>
</dbReference>
<dbReference type="STRING" id="1089455.MOPEL_084_00170"/>
<dbReference type="Proteomes" id="UP000004367">
    <property type="component" value="Unassembled WGS sequence"/>
</dbReference>
<reference evidence="4 5" key="1">
    <citation type="submission" date="2012-02" db="EMBL/GenBank/DDBJ databases">
        <title>Whole genome shotgun sequence of Mobilicoccus pelagius NBRC 104925.</title>
        <authorList>
            <person name="Yoshida Y."/>
            <person name="Hosoyama A."/>
            <person name="Tsuchikane K."/>
            <person name="Katsumata H."/>
            <person name="Yamazaki S."/>
            <person name="Fujita N."/>
        </authorList>
    </citation>
    <scope>NUCLEOTIDE SEQUENCE [LARGE SCALE GENOMIC DNA]</scope>
    <source>
        <strain evidence="4 5">NBRC 104925</strain>
    </source>
</reference>
<dbReference type="RefSeq" id="WP_009482780.1">
    <property type="nucleotide sequence ID" value="NZ_BAFE01000062.1"/>
</dbReference>
<organism evidence="4 5">
    <name type="scientific">Mobilicoccus pelagius NBRC 104925</name>
    <dbReference type="NCBI Taxonomy" id="1089455"/>
    <lineage>
        <taxon>Bacteria</taxon>
        <taxon>Bacillati</taxon>
        <taxon>Actinomycetota</taxon>
        <taxon>Actinomycetes</taxon>
        <taxon>Micrococcales</taxon>
        <taxon>Dermatophilaceae</taxon>
        <taxon>Mobilicoccus</taxon>
    </lineage>
</organism>
<dbReference type="Pfam" id="PF00128">
    <property type="entry name" value="Alpha-amylase"/>
    <property type="match status" value="1"/>
</dbReference>
<dbReference type="PANTHER" id="PTHR10357">
    <property type="entry name" value="ALPHA-AMYLASE FAMILY MEMBER"/>
    <property type="match status" value="1"/>
</dbReference>
<dbReference type="eggNOG" id="COG0366">
    <property type="taxonomic scope" value="Bacteria"/>
</dbReference>
<dbReference type="EMBL" id="BAFE01000062">
    <property type="protein sequence ID" value="GAB48882.1"/>
    <property type="molecule type" value="Genomic_DNA"/>
</dbReference>
<dbReference type="AlphaFoldDB" id="H5UT24"/>
<keyword evidence="5" id="KW-1185">Reference proteome</keyword>
<dbReference type="GO" id="GO:0005975">
    <property type="term" value="P:carbohydrate metabolic process"/>
    <property type="evidence" value="ECO:0007669"/>
    <property type="project" value="InterPro"/>
</dbReference>
<dbReference type="OrthoDB" id="9802433at2"/>
<dbReference type="SMART" id="SM00642">
    <property type="entry name" value="Aamy"/>
    <property type="match status" value="1"/>
</dbReference>
<protein>
    <submittedName>
        <fullName evidence="4">Putative glycosidase</fullName>
    </submittedName>
</protein>
<comment type="caution">
    <text evidence="4">The sequence shown here is derived from an EMBL/GenBank/DDBJ whole genome shotgun (WGS) entry which is preliminary data.</text>
</comment>
<proteinExistence type="predicted"/>
<evidence type="ECO:0000313" key="4">
    <source>
        <dbReference type="EMBL" id="GAB48882.1"/>
    </source>
</evidence>
<keyword evidence="2 4" id="KW-0326">Glycosidase</keyword>